<feature type="domain" description="AprE-like long alpha-helical hairpin" evidence="12">
    <location>
        <begin position="100"/>
        <end position="289"/>
    </location>
</feature>
<dbReference type="PANTHER" id="PTHR30386:SF17">
    <property type="entry name" value="ALKALINE PROTEASE SECRETION PROTEIN APRE"/>
    <property type="match status" value="1"/>
</dbReference>
<dbReference type="InterPro" id="IPR010129">
    <property type="entry name" value="T1SS_HlyD"/>
</dbReference>
<evidence type="ECO:0000259" key="12">
    <source>
        <dbReference type="Pfam" id="PF25994"/>
    </source>
</evidence>
<proteinExistence type="inferred from homology"/>
<name>A0A6I6SNW8_9GAMM</name>
<dbReference type="SUPFAM" id="SSF111369">
    <property type="entry name" value="HlyD-like secretion proteins"/>
    <property type="match status" value="1"/>
</dbReference>
<keyword evidence="6 9" id="KW-0812">Transmembrane</keyword>
<evidence type="ECO:0000259" key="13">
    <source>
        <dbReference type="Pfam" id="PF26002"/>
    </source>
</evidence>
<evidence type="ECO:0000256" key="2">
    <source>
        <dbReference type="ARBA" id="ARBA00009477"/>
    </source>
</evidence>
<feature type="coiled-coil region" evidence="10">
    <location>
        <begin position="160"/>
        <end position="296"/>
    </location>
</feature>
<dbReference type="InterPro" id="IPR050739">
    <property type="entry name" value="MFP"/>
</dbReference>
<comment type="similarity">
    <text evidence="2 9">Belongs to the membrane fusion protein (MFP) (TC 8.A.1) family.</text>
</comment>
<evidence type="ECO:0000313" key="14">
    <source>
        <dbReference type="EMBL" id="QHC49520.1"/>
    </source>
</evidence>
<dbReference type="OrthoDB" id="9775513at2"/>
<organism evidence="14 15">
    <name type="scientific">Billgrantia tianxiuensis</name>
    <dbReference type="NCBI Taxonomy" id="2497861"/>
    <lineage>
        <taxon>Bacteria</taxon>
        <taxon>Pseudomonadati</taxon>
        <taxon>Pseudomonadota</taxon>
        <taxon>Gammaproteobacteria</taxon>
        <taxon>Oceanospirillales</taxon>
        <taxon>Halomonadaceae</taxon>
        <taxon>Billgrantia</taxon>
    </lineage>
</organism>
<dbReference type="NCBIfam" id="TIGR01843">
    <property type="entry name" value="type_I_hlyD"/>
    <property type="match status" value="1"/>
</dbReference>
<feature type="domain" description="AprE-like beta-barrel" evidence="13">
    <location>
        <begin position="332"/>
        <end position="419"/>
    </location>
</feature>
<keyword evidence="5 9" id="KW-0997">Cell inner membrane</keyword>
<feature type="region of interest" description="Disordered" evidence="11">
    <location>
        <begin position="1"/>
        <end position="20"/>
    </location>
</feature>
<keyword evidence="15" id="KW-1185">Reference proteome</keyword>
<dbReference type="PRINTS" id="PR01490">
    <property type="entry name" value="RTXTOXIND"/>
</dbReference>
<gene>
    <name evidence="14" type="ORF">EKK97_07670</name>
</gene>
<dbReference type="Gene3D" id="2.40.50.100">
    <property type="match status" value="2"/>
</dbReference>
<dbReference type="RefSeq" id="WP_159550851.1">
    <property type="nucleotide sequence ID" value="NZ_CP035042.1"/>
</dbReference>
<dbReference type="GO" id="GO:0015031">
    <property type="term" value="P:protein transport"/>
    <property type="evidence" value="ECO:0007669"/>
    <property type="project" value="InterPro"/>
</dbReference>
<keyword evidence="4 9" id="KW-1003">Cell membrane</keyword>
<dbReference type="Proteomes" id="UP000464013">
    <property type="component" value="Chromosome"/>
</dbReference>
<reference evidence="14 15" key="1">
    <citation type="submission" date="2019-01" db="EMBL/GenBank/DDBJ databases">
        <title>Complete genome of a denitifying bacterium Halomons sp. BC-M4-5.</title>
        <authorList>
            <person name="Wang L."/>
            <person name="Shao Z."/>
        </authorList>
    </citation>
    <scope>NUCLEOTIDE SEQUENCE [LARGE SCALE GENOMIC DNA]</scope>
    <source>
        <strain evidence="14 15">BC-M4-5</strain>
    </source>
</reference>
<evidence type="ECO:0000256" key="1">
    <source>
        <dbReference type="ARBA" id="ARBA00004377"/>
    </source>
</evidence>
<sequence>MATRDGESQSTGEPSAPPVDWRGSRRLGVLILLVAFGGFGGWALAANLAVAVVAPGKVAVASFTRSVQHYEGGIVSEIRVADGDRVEQGEVLLVLDDTHARSQLQLARNQYLLNRASEVRLSAELAESETLEFPPELHENESRRVEEVIAVQRGLFFARRQALDGTLDTLEQQARQYREQREGLEALVEVNRQRIASLREEAEDLRSLFERGHGDRQRLRELERDMLELEGETAQQEANISRIEAQISENRLQRQVLRQEFHQQAGEELRESQAQVANAEERITALEDQVRRTLIRAPVAGTVVDLQLRSSGAVVAAGERVVDIVPADEGYVIEARVPVNEIDSLYPGQAARIRFSAFNQRLTHTVEGELVHLSADSLADETTGSEYYRARIAVDDTTPLPEEMRLVAGMPAEVMIKTGERTFASYLSKPLTDVLARAMRD</sequence>
<keyword evidence="3 9" id="KW-0813">Transport</keyword>
<dbReference type="PANTHER" id="PTHR30386">
    <property type="entry name" value="MEMBRANE FUSION SUBUNIT OF EMRAB-TOLC MULTIDRUG EFFLUX PUMP"/>
    <property type="match status" value="1"/>
</dbReference>
<keyword evidence="10" id="KW-0175">Coiled coil</keyword>
<dbReference type="KEGG" id="htx:EKK97_07670"/>
<evidence type="ECO:0000256" key="8">
    <source>
        <dbReference type="ARBA" id="ARBA00023136"/>
    </source>
</evidence>
<dbReference type="EMBL" id="CP035042">
    <property type="protein sequence ID" value="QHC49520.1"/>
    <property type="molecule type" value="Genomic_DNA"/>
</dbReference>
<keyword evidence="7 9" id="KW-1133">Transmembrane helix</keyword>
<dbReference type="Gene3D" id="2.40.30.170">
    <property type="match status" value="1"/>
</dbReference>
<dbReference type="InterPro" id="IPR058781">
    <property type="entry name" value="HH_AprE-like"/>
</dbReference>
<evidence type="ECO:0000256" key="10">
    <source>
        <dbReference type="SAM" id="Coils"/>
    </source>
</evidence>
<feature type="transmembrane region" description="Helical" evidence="9">
    <location>
        <begin position="29"/>
        <end position="54"/>
    </location>
</feature>
<dbReference type="InterPro" id="IPR058982">
    <property type="entry name" value="Beta-barrel_AprE"/>
</dbReference>
<dbReference type="AlphaFoldDB" id="A0A6I6SNW8"/>
<dbReference type="Pfam" id="PF25994">
    <property type="entry name" value="HH_AprE"/>
    <property type="match status" value="1"/>
</dbReference>
<accession>A0A6I6SNW8</accession>
<evidence type="ECO:0000256" key="7">
    <source>
        <dbReference type="ARBA" id="ARBA00022989"/>
    </source>
</evidence>
<dbReference type="Gene3D" id="1.10.287.470">
    <property type="entry name" value="Helix hairpin bin"/>
    <property type="match status" value="1"/>
</dbReference>
<dbReference type="Pfam" id="PF26002">
    <property type="entry name" value="Beta-barrel_AprE"/>
    <property type="match status" value="1"/>
</dbReference>
<evidence type="ECO:0000256" key="3">
    <source>
        <dbReference type="ARBA" id="ARBA00022448"/>
    </source>
</evidence>
<protein>
    <recommendedName>
        <fullName evidence="9">Membrane fusion protein (MFP) family protein</fullName>
    </recommendedName>
</protein>
<evidence type="ECO:0000256" key="6">
    <source>
        <dbReference type="ARBA" id="ARBA00022692"/>
    </source>
</evidence>
<evidence type="ECO:0000256" key="11">
    <source>
        <dbReference type="SAM" id="MobiDB-lite"/>
    </source>
</evidence>
<keyword evidence="8 9" id="KW-0472">Membrane</keyword>
<evidence type="ECO:0000256" key="4">
    <source>
        <dbReference type="ARBA" id="ARBA00022475"/>
    </source>
</evidence>
<evidence type="ECO:0000256" key="5">
    <source>
        <dbReference type="ARBA" id="ARBA00022519"/>
    </source>
</evidence>
<comment type="subcellular location">
    <subcellularLocation>
        <location evidence="1 9">Cell inner membrane</location>
        <topology evidence="1 9">Single-pass membrane protein</topology>
    </subcellularLocation>
</comment>
<evidence type="ECO:0000313" key="15">
    <source>
        <dbReference type="Proteomes" id="UP000464013"/>
    </source>
</evidence>
<dbReference type="GO" id="GO:0005886">
    <property type="term" value="C:plasma membrane"/>
    <property type="evidence" value="ECO:0007669"/>
    <property type="project" value="UniProtKB-SubCell"/>
</dbReference>
<evidence type="ECO:0000256" key="9">
    <source>
        <dbReference type="RuleBase" id="RU365093"/>
    </source>
</evidence>